<dbReference type="InterPro" id="IPR036779">
    <property type="entry name" value="LysM_dom_sf"/>
</dbReference>
<keyword evidence="1" id="KW-1133">Transmembrane helix</keyword>
<name>A0A136LYI5_9BACT</name>
<dbReference type="InterPro" id="IPR018392">
    <property type="entry name" value="LysM"/>
</dbReference>
<feature type="transmembrane region" description="Helical" evidence="1">
    <location>
        <begin position="43"/>
        <end position="63"/>
    </location>
</feature>
<dbReference type="PANTHER" id="PTHR33734">
    <property type="entry name" value="LYSM DOMAIN-CONTAINING GPI-ANCHORED PROTEIN 2"/>
    <property type="match status" value="1"/>
</dbReference>
<keyword evidence="1" id="KW-0812">Transmembrane</keyword>
<feature type="transmembrane region" description="Helical" evidence="1">
    <location>
        <begin position="75"/>
        <end position="95"/>
    </location>
</feature>
<gene>
    <name evidence="3" type="primary">yaaH</name>
    <name evidence="3" type="ORF">TR69_WS6001000719</name>
</gene>
<dbReference type="EMBL" id="JYNZ01000003">
    <property type="protein sequence ID" value="KXK26705.1"/>
    <property type="molecule type" value="Genomic_DNA"/>
</dbReference>
<keyword evidence="1" id="KW-0472">Membrane</keyword>
<proteinExistence type="predicted"/>
<dbReference type="Gene3D" id="3.10.350.10">
    <property type="entry name" value="LysM domain"/>
    <property type="match status" value="1"/>
</dbReference>
<dbReference type="SUPFAM" id="SSF54106">
    <property type="entry name" value="LysM domain"/>
    <property type="match status" value="1"/>
</dbReference>
<dbReference type="PROSITE" id="PS51782">
    <property type="entry name" value="LYSM"/>
    <property type="match status" value="1"/>
</dbReference>
<reference evidence="3 4" key="1">
    <citation type="submission" date="2015-02" db="EMBL/GenBank/DDBJ databases">
        <title>Improved understanding of the partial-nitritation anammox process through 23 genomes representing the majority of the microbial community.</title>
        <authorList>
            <person name="Speth D.R."/>
            <person name="In T Zandt M."/>
            <person name="Guerrero Cruz S."/>
            <person name="Jetten M.S."/>
            <person name="Dutilh B.E."/>
        </authorList>
    </citation>
    <scope>NUCLEOTIDE SEQUENCE [LARGE SCALE GENOMIC DNA]</scope>
    <source>
        <strain evidence="3">OLB20</strain>
    </source>
</reference>
<comment type="caution">
    <text evidence="3">The sequence shown here is derived from an EMBL/GenBank/DDBJ whole genome shotgun (WGS) entry which is preliminary data.</text>
</comment>
<evidence type="ECO:0000259" key="2">
    <source>
        <dbReference type="PROSITE" id="PS51782"/>
    </source>
</evidence>
<dbReference type="Proteomes" id="UP000070457">
    <property type="component" value="Unassembled WGS sequence"/>
</dbReference>
<sequence length="214" mass="23212">MALSPNQSFYMSPDSNKPKRFVLAEFASAFSSYVALRSRQFSIFGAAAVEVLIGFGADVKAWAVQRMFWGRSSLYRSSFHLVVSVITITAVLSGLSARLNIISVAGAQGLDATSGIIGRQDVIQQSGTAETIYVASANTPDYPVYKHKVESGETLSEIAEKYQIKSSTIRWANSMTSDSIRVGQILRIPGIDGAFVKVKRGDTLESIANKTRAM</sequence>
<dbReference type="SMART" id="SM00257">
    <property type="entry name" value="LysM"/>
    <property type="match status" value="1"/>
</dbReference>
<evidence type="ECO:0000256" key="1">
    <source>
        <dbReference type="SAM" id="Phobius"/>
    </source>
</evidence>
<dbReference type="PANTHER" id="PTHR33734:SF22">
    <property type="entry name" value="MEMBRANE-BOUND LYTIC MUREIN TRANSGLYCOSYLASE D"/>
    <property type="match status" value="1"/>
</dbReference>
<organism evidence="3 4">
    <name type="scientific">candidate division WS6 bacterium OLB20</name>
    <dbReference type="NCBI Taxonomy" id="1617426"/>
    <lineage>
        <taxon>Bacteria</taxon>
        <taxon>Candidatus Dojkabacteria</taxon>
    </lineage>
</organism>
<dbReference type="STRING" id="1617426.TR69_WS6001000719"/>
<evidence type="ECO:0000313" key="3">
    <source>
        <dbReference type="EMBL" id="KXK26705.1"/>
    </source>
</evidence>
<evidence type="ECO:0000313" key="4">
    <source>
        <dbReference type="Proteomes" id="UP000070457"/>
    </source>
</evidence>
<accession>A0A136LYI5</accession>
<dbReference type="CDD" id="cd00118">
    <property type="entry name" value="LysM"/>
    <property type="match status" value="1"/>
</dbReference>
<dbReference type="AlphaFoldDB" id="A0A136LYI5"/>
<protein>
    <submittedName>
        <fullName evidence="3">Spore germination protein YaaH</fullName>
    </submittedName>
</protein>
<feature type="domain" description="LysM" evidence="2">
    <location>
        <begin position="145"/>
        <end position="188"/>
    </location>
</feature>
<dbReference type="Pfam" id="PF01476">
    <property type="entry name" value="LysM"/>
    <property type="match status" value="2"/>
</dbReference>